<keyword evidence="2" id="KW-1185">Reference proteome</keyword>
<dbReference type="Proteomes" id="UP000025241">
    <property type="component" value="Chromosome I"/>
</dbReference>
<gene>
    <name evidence="1" type="ORF">PKB_1282</name>
</gene>
<evidence type="ECO:0000313" key="1">
    <source>
        <dbReference type="EMBL" id="CDF82647.1"/>
    </source>
</evidence>
<reference evidence="1 2" key="1">
    <citation type="submission" date="2013-03" db="EMBL/GenBank/DDBJ databases">
        <authorList>
            <person name="Linke B."/>
        </authorList>
    </citation>
    <scope>NUCLEOTIDE SEQUENCE [LARGE SCALE GENOMIC DNA]</scope>
    <source>
        <strain evidence="1 2">B13</strain>
    </source>
</reference>
<sequence>MAGVELARAQLAEIGREVEPDLRLALNTTVRRGRKELYVPALLRFFPSRRFLNRSMVIKLAGTRRLNARIIPSSSGVPVKDRKGWSFGGGRSGIPTRKQIFVPDINGTKLAAGFVNPRGAKQAPLATHSSKARVLKKPPRTPGSHYRYSWGGKPYDALGPSVAYYFKRITTAQAVRVVNAMAQQEFVRRVRARLAKAG</sequence>
<protein>
    <submittedName>
        <fullName evidence="1">Uncharacterized protein</fullName>
    </submittedName>
</protein>
<organism evidence="1 2">
    <name type="scientific">Pseudomonas knackmussii (strain DSM 6978 / CCUG 54928 / LMG 23759 / B13)</name>
    <dbReference type="NCBI Taxonomy" id="1301098"/>
    <lineage>
        <taxon>Bacteria</taxon>
        <taxon>Pseudomonadati</taxon>
        <taxon>Pseudomonadota</taxon>
        <taxon>Gammaproteobacteria</taxon>
        <taxon>Pseudomonadales</taxon>
        <taxon>Pseudomonadaceae</taxon>
        <taxon>Pseudomonas</taxon>
    </lineage>
</organism>
<dbReference type="AlphaFoldDB" id="A0A024HDT0"/>
<dbReference type="PATRIC" id="fig|1301098.3.peg.1286"/>
<dbReference type="STRING" id="1301098.PKB_1282"/>
<evidence type="ECO:0000313" key="2">
    <source>
        <dbReference type="Proteomes" id="UP000025241"/>
    </source>
</evidence>
<name>A0A024HDT0_PSEKB</name>
<dbReference type="HOGENOM" id="CLU_1383083_0_0_6"/>
<proteinExistence type="predicted"/>
<dbReference type="EMBL" id="HG322950">
    <property type="protein sequence ID" value="CDF82647.1"/>
    <property type="molecule type" value="Genomic_DNA"/>
</dbReference>
<accession>A0A024HDT0</accession>
<reference evidence="1 2" key="2">
    <citation type="submission" date="2014-05" db="EMBL/GenBank/DDBJ databases">
        <title>Genome sequence of the 3-chlorobenzoate degrading bacterium Pseudomonas knackmussii B13 shows multiple evidence for horizontal gene transfer.</title>
        <authorList>
            <person name="Miyazaki R."/>
            <person name="Bertelli C."/>
            <person name="Falquet L."/>
            <person name="Robinson-Rechavi M."/>
            <person name="Gharib W."/>
            <person name="Roy S."/>
            <person name="Van der Meer J.R."/>
        </authorList>
    </citation>
    <scope>NUCLEOTIDE SEQUENCE [LARGE SCALE GENOMIC DNA]</scope>
    <source>
        <strain evidence="1 2">B13</strain>
    </source>
</reference>
<dbReference type="KEGG" id="pkc:PKB_1282"/>
<dbReference type="OrthoDB" id="6842850at2"/>
<dbReference type="RefSeq" id="WP_052355195.1">
    <property type="nucleotide sequence ID" value="NZ_HG322950.1"/>
</dbReference>